<dbReference type="InterPro" id="IPR048254">
    <property type="entry name" value="CDP_ALCOHOL_P_TRANSF_CS"/>
</dbReference>
<keyword evidence="3" id="KW-0472">Membrane</keyword>
<dbReference type="Proteomes" id="UP001501676">
    <property type="component" value="Unassembled WGS sequence"/>
</dbReference>
<dbReference type="Gene3D" id="1.20.120.1760">
    <property type="match status" value="1"/>
</dbReference>
<feature type="transmembrane region" description="Helical" evidence="3">
    <location>
        <begin position="195"/>
        <end position="213"/>
    </location>
</feature>
<organism evidence="4 5">
    <name type="scientific">Cryptosporangium minutisporangium</name>
    <dbReference type="NCBI Taxonomy" id="113569"/>
    <lineage>
        <taxon>Bacteria</taxon>
        <taxon>Bacillati</taxon>
        <taxon>Actinomycetota</taxon>
        <taxon>Actinomycetes</taxon>
        <taxon>Cryptosporangiales</taxon>
        <taxon>Cryptosporangiaceae</taxon>
        <taxon>Cryptosporangium</taxon>
    </lineage>
</organism>
<dbReference type="RefSeq" id="WP_345733290.1">
    <property type="nucleotide sequence ID" value="NZ_BAAAYN010000064.1"/>
</dbReference>
<feature type="transmembrane region" description="Helical" evidence="3">
    <location>
        <begin position="87"/>
        <end position="104"/>
    </location>
</feature>
<evidence type="ECO:0000256" key="2">
    <source>
        <dbReference type="RuleBase" id="RU003750"/>
    </source>
</evidence>
<dbReference type="InterPro" id="IPR043130">
    <property type="entry name" value="CDP-OH_PTrfase_TM_dom"/>
</dbReference>
<accession>A0ABP6TC77</accession>
<keyword evidence="1 2" id="KW-0808">Transferase</keyword>
<evidence type="ECO:0000256" key="3">
    <source>
        <dbReference type="SAM" id="Phobius"/>
    </source>
</evidence>
<reference evidence="5" key="1">
    <citation type="journal article" date="2019" name="Int. J. Syst. Evol. Microbiol.">
        <title>The Global Catalogue of Microorganisms (GCM) 10K type strain sequencing project: providing services to taxonomists for standard genome sequencing and annotation.</title>
        <authorList>
            <consortium name="The Broad Institute Genomics Platform"/>
            <consortium name="The Broad Institute Genome Sequencing Center for Infectious Disease"/>
            <person name="Wu L."/>
            <person name="Ma J."/>
        </authorList>
    </citation>
    <scope>NUCLEOTIDE SEQUENCE [LARGE SCALE GENOMIC DNA]</scope>
    <source>
        <strain evidence="5">JCM 9458</strain>
    </source>
</reference>
<comment type="caution">
    <text evidence="4">The sequence shown here is derived from an EMBL/GenBank/DDBJ whole genome shotgun (WGS) entry which is preliminary data.</text>
</comment>
<keyword evidence="5" id="KW-1185">Reference proteome</keyword>
<gene>
    <name evidence="4" type="ORF">GCM10020369_77330</name>
</gene>
<evidence type="ECO:0000313" key="4">
    <source>
        <dbReference type="EMBL" id="GAA3397359.1"/>
    </source>
</evidence>
<comment type="similarity">
    <text evidence="2">Belongs to the CDP-alcohol phosphatidyltransferase class-I family.</text>
</comment>
<feature type="transmembrane region" description="Helical" evidence="3">
    <location>
        <begin position="155"/>
        <end position="183"/>
    </location>
</feature>
<dbReference type="EMBL" id="BAAAYN010000064">
    <property type="protein sequence ID" value="GAA3397359.1"/>
    <property type="molecule type" value="Genomic_DNA"/>
</dbReference>
<keyword evidence="3" id="KW-1133">Transmembrane helix</keyword>
<evidence type="ECO:0000313" key="5">
    <source>
        <dbReference type="Proteomes" id="UP001501676"/>
    </source>
</evidence>
<evidence type="ECO:0008006" key="6">
    <source>
        <dbReference type="Google" id="ProtNLM"/>
    </source>
</evidence>
<evidence type="ECO:0000256" key="1">
    <source>
        <dbReference type="ARBA" id="ARBA00022679"/>
    </source>
</evidence>
<protein>
    <recommendedName>
        <fullName evidence="6">CDP-alcohol phosphatidyltransferase</fullName>
    </recommendedName>
</protein>
<keyword evidence="3" id="KW-0812">Transmembrane</keyword>
<dbReference type="PROSITE" id="PS00379">
    <property type="entry name" value="CDP_ALCOHOL_P_TRANSF"/>
    <property type="match status" value="1"/>
</dbReference>
<sequence>MTTPPVTPAPPRPSQRPTAADFLARNRGGGLFTETVNQRIGAHLAVVAHRLRLAPSALTLINLALGLGASAAVVALAPAVARGDVRSWVVGLVALLLWHLAYSLDCSDGQLARVTGMAGPAGARVDVLCDVAVQISLVAAISSTAVAQVPDTPAWLVALFAGTWMINLVTSVMASGTAAASLLKSTSLPIRIVKLIRDYGAVVTACGLVIAFLPGWTPWLMGVVATVNGLFLLASIGQSARKAGLVAPRHTEP</sequence>
<name>A0ABP6TC77_9ACTN</name>
<dbReference type="Pfam" id="PF01066">
    <property type="entry name" value="CDP-OH_P_transf"/>
    <property type="match status" value="1"/>
</dbReference>
<dbReference type="InterPro" id="IPR000462">
    <property type="entry name" value="CDP-OH_P_trans"/>
</dbReference>
<feature type="transmembrane region" description="Helical" evidence="3">
    <location>
        <begin position="60"/>
        <end position="81"/>
    </location>
</feature>
<proteinExistence type="inferred from homology"/>